<organism evidence="6 7">
    <name type="scientific">Secundilactobacillus kimchicus JCM 15530</name>
    <dbReference type="NCBI Taxonomy" id="1302272"/>
    <lineage>
        <taxon>Bacteria</taxon>
        <taxon>Bacillati</taxon>
        <taxon>Bacillota</taxon>
        <taxon>Bacilli</taxon>
        <taxon>Lactobacillales</taxon>
        <taxon>Lactobacillaceae</taxon>
        <taxon>Secundilactobacillus</taxon>
    </lineage>
</organism>
<feature type="transmembrane region" description="Helical" evidence="3">
    <location>
        <begin position="157"/>
        <end position="176"/>
    </location>
</feature>
<feature type="domain" description="EamA" evidence="5">
    <location>
        <begin position="159"/>
        <end position="288"/>
    </location>
</feature>
<reference evidence="6 7" key="1">
    <citation type="journal article" date="2015" name="Genome Announc.">
        <title>Expanding the biotechnology potential of lactobacilli through comparative genomics of 213 strains and associated genera.</title>
        <authorList>
            <person name="Sun Z."/>
            <person name="Harris H.M."/>
            <person name="McCann A."/>
            <person name="Guo C."/>
            <person name="Argimon S."/>
            <person name="Zhang W."/>
            <person name="Yang X."/>
            <person name="Jeffery I.B."/>
            <person name="Cooney J.C."/>
            <person name="Kagawa T.F."/>
            <person name="Liu W."/>
            <person name="Song Y."/>
            <person name="Salvetti E."/>
            <person name="Wrobel A."/>
            <person name="Rasinkangas P."/>
            <person name="Parkhill J."/>
            <person name="Rea M.C."/>
            <person name="O'Sullivan O."/>
            <person name="Ritari J."/>
            <person name="Douillard F.P."/>
            <person name="Paul Ross R."/>
            <person name="Yang R."/>
            <person name="Briner A.E."/>
            <person name="Felis G.E."/>
            <person name="de Vos W.M."/>
            <person name="Barrangou R."/>
            <person name="Klaenhammer T.R."/>
            <person name="Caufield P.W."/>
            <person name="Cui Y."/>
            <person name="Zhang H."/>
            <person name="O'Toole P.W."/>
        </authorList>
    </citation>
    <scope>NUCLEOTIDE SEQUENCE [LARGE SCALE GENOMIC DNA]</scope>
    <source>
        <strain evidence="6 7">JCM 15530</strain>
    </source>
</reference>
<evidence type="ECO:0000256" key="4">
    <source>
        <dbReference type="SAM" id="SignalP"/>
    </source>
</evidence>
<keyword evidence="4" id="KW-0732">Signal</keyword>
<evidence type="ECO:0000256" key="3">
    <source>
        <dbReference type="SAM" id="Phobius"/>
    </source>
</evidence>
<accession>A0A0R1HPM8</accession>
<comment type="caution">
    <text evidence="6">The sequence shown here is derived from an EMBL/GenBank/DDBJ whole genome shotgun (WGS) entry which is preliminary data.</text>
</comment>
<gene>
    <name evidence="6" type="ORF">FC96_GL001510</name>
</gene>
<evidence type="ECO:0000256" key="1">
    <source>
        <dbReference type="ARBA" id="ARBA00004127"/>
    </source>
</evidence>
<keyword evidence="3" id="KW-0812">Transmembrane</keyword>
<dbReference type="GO" id="GO:0016020">
    <property type="term" value="C:membrane"/>
    <property type="evidence" value="ECO:0007669"/>
    <property type="project" value="InterPro"/>
</dbReference>
<comment type="similarity">
    <text evidence="2">Belongs to the EamA transporter family.</text>
</comment>
<protein>
    <submittedName>
        <fullName evidence="6">Drug metabolite transporter (DMT) superfamily permease</fullName>
    </submittedName>
</protein>
<dbReference type="OrthoDB" id="9810818at2"/>
<dbReference type="EMBL" id="AZCX01000003">
    <property type="protein sequence ID" value="KRK48408.1"/>
    <property type="molecule type" value="Genomic_DNA"/>
</dbReference>
<keyword evidence="7" id="KW-1185">Reference proteome</keyword>
<evidence type="ECO:0000259" key="5">
    <source>
        <dbReference type="Pfam" id="PF00892"/>
    </source>
</evidence>
<comment type="subcellular location">
    <subcellularLocation>
        <location evidence="1">Endomembrane system</location>
        <topology evidence="1">Multi-pass membrane protein</topology>
    </subcellularLocation>
</comment>
<dbReference type="SUPFAM" id="SSF103481">
    <property type="entry name" value="Multidrug resistance efflux transporter EmrE"/>
    <property type="match status" value="2"/>
</dbReference>
<evidence type="ECO:0000313" key="7">
    <source>
        <dbReference type="Proteomes" id="UP000050911"/>
    </source>
</evidence>
<feature type="transmembrane region" description="Helical" evidence="3">
    <location>
        <begin position="100"/>
        <end position="121"/>
    </location>
</feature>
<sequence>MAAKTKGVWLAISGCICWGASGAFAQYLFTHQGVTPSWLVGMRLAIAGVLLLIWSGVTNPGQLFSIWRHRRSAGQLLAFALCGMVPSQFTYFSAVNYGNAATATILQFTGPLFIIGALAVIHRQWPRRIDFICALIALFGVYLMVTKGHLTSLQLAPLAVFWGVLAGVSQALYTLIPIQLLRHFDAKLVTGWAMLLGSLIFMPHIATSPVPPLNAVGWGGVVFVGVIGTMFAYLLYLDSLQYLQPATTGMLSSFEPLSATLITVVVLHTAFGLPEVMGGLLVLATAFLQAFSSKPLTRVKSKPV</sequence>
<proteinExistence type="inferred from homology"/>
<feature type="chain" id="PRO_5039617565" evidence="4">
    <location>
        <begin position="26"/>
        <end position="304"/>
    </location>
</feature>
<feature type="transmembrane region" description="Helical" evidence="3">
    <location>
        <begin position="218"/>
        <end position="237"/>
    </location>
</feature>
<dbReference type="RefSeq" id="WP_056942254.1">
    <property type="nucleotide sequence ID" value="NZ_AZCX01000003.1"/>
</dbReference>
<dbReference type="Proteomes" id="UP000050911">
    <property type="component" value="Unassembled WGS sequence"/>
</dbReference>
<dbReference type="InterPro" id="IPR000620">
    <property type="entry name" value="EamA_dom"/>
</dbReference>
<feature type="transmembrane region" description="Helical" evidence="3">
    <location>
        <begin position="128"/>
        <end position="145"/>
    </location>
</feature>
<dbReference type="PANTHER" id="PTHR22911">
    <property type="entry name" value="ACYL-MALONYL CONDENSING ENZYME-RELATED"/>
    <property type="match status" value="1"/>
</dbReference>
<feature type="domain" description="EamA" evidence="5">
    <location>
        <begin position="6"/>
        <end position="145"/>
    </location>
</feature>
<dbReference type="AlphaFoldDB" id="A0A0R1HPM8"/>
<evidence type="ECO:0000256" key="2">
    <source>
        <dbReference type="ARBA" id="ARBA00007362"/>
    </source>
</evidence>
<dbReference type="InterPro" id="IPR037185">
    <property type="entry name" value="EmrE-like"/>
</dbReference>
<feature type="transmembrane region" description="Helical" evidence="3">
    <location>
        <begin position="249"/>
        <end position="270"/>
    </location>
</feature>
<name>A0A0R1HPM8_9LACO</name>
<dbReference type="STRING" id="1302272.FC96_GL001510"/>
<feature type="transmembrane region" description="Helical" evidence="3">
    <location>
        <begin position="76"/>
        <end position="94"/>
    </location>
</feature>
<feature type="transmembrane region" description="Helical" evidence="3">
    <location>
        <begin position="276"/>
        <end position="292"/>
    </location>
</feature>
<feature type="signal peptide" evidence="4">
    <location>
        <begin position="1"/>
        <end position="25"/>
    </location>
</feature>
<feature type="transmembrane region" description="Helical" evidence="3">
    <location>
        <begin position="188"/>
        <end position="206"/>
    </location>
</feature>
<dbReference type="Pfam" id="PF00892">
    <property type="entry name" value="EamA"/>
    <property type="match status" value="2"/>
</dbReference>
<dbReference type="PATRIC" id="fig|1302272.5.peg.1527"/>
<keyword evidence="3" id="KW-1133">Transmembrane helix</keyword>
<dbReference type="PANTHER" id="PTHR22911:SF79">
    <property type="entry name" value="MOBA-LIKE NTP TRANSFERASE DOMAIN-CONTAINING PROTEIN"/>
    <property type="match status" value="1"/>
</dbReference>
<feature type="transmembrane region" description="Helical" evidence="3">
    <location>
        <begin position="35"/>
        <end position="55"/>
    </location>
</feature>
<evidence type="ECO:0000313" key="6">
    <source>
        <dbReference type="EMBL" id="KRK48408.1"/>
    </source>
</evidence>
<keyword evidence="3" id="KW-0472">Membrane</keyword>